<dbReference type="OrthoDB" id="6191474at2"/>
<evidence type="ECO:0000256" key="2">
    <source>
        <dbReference type="ARBA" id="ARBA00010742"/>
    </source>
</evidence>
<dbReference type="SUPFAM" id="SSF53850">
    <property type="entry name" value="Periplasmic binding protein-like II"/>
    <property type="match status" value="1"/>
</dbReference>
<keyword evidence="3" id="KW-0732">Signal</keyword>
<dbReference type="Pfam" id="PF22384">
    <property type="entry name" value="PBP2_Ca3427_like"/>
    <property type="match status" value="1"/>
</dbReference>
<sequence length="287" mass="32113">MTNLKIGGVPEYFNLPIHHAIASKQLVSKNIELKWQAVPEGTGALSQLLHTGELDLAVILLEGVTKSILEGNHIRILKNYVESPLKWGVHSTINNAEILPETMHSRRVAISRFGSGSHMMSYLLAEKYQWSPESLDFVVVNNLDGARAAFARQEVDLFLWEKYTTHPYVEAGEISRIDVLETPWPCFVLAANTATLQNHGDEVREVLQTINSHCHHLQTSANLAEQIMKAYDLSPQHAQRAAEEVRWSTDFGIDAQAIEKVVNTYQDLQIISTEEPHSAASVIEQMA</sequence>
<keyword evidence="6" id="KW-1185">Reference proteome</keyword>
<evidence type="ECO:0000313" key="6">
    <source>
        <dbReference type="Proteomes" id="UP000256779"/>
    </source>
</evidence>
<feature type="domain" description="Ca3427-like PBP 2" evidence="4">
    <location>
        <begin position="87"/>
        <end position="178"/>
    </location>
</feature>
<name>A0A3D9KXY0_MARFU</name>
<dbReference type="EMBL" id="QREG01000024">
    <property type="protein sequence ID" value="RED93664.1"/>
    <property type="molecule type" value="Genomic_DNA"/>
</dbReference>
<dbReference type="Gene3D" id="3.40.190.10">
    <property type="entry name" value="Periplasmic binding protein-like II"/>
    <property type="match status" value="2"/>
</dbReference>
<dbReference type="RefSeq" id="WP_115869892.1">
    <property type="nucleotide sequence ID" value="NZ_QREG01000024.1"/>
</dbReference>
<proteinExistence type="inferred from homology"/>
<accession>A0A3D9KXY0</accession>
<organism evidence="5 6">
    <name type="scientific">Marinoscillum furvescens DSM 4134</name>
    <dbReference type="NCBI Taxonomy" id="1122208"/>
    <lineage>
        <taxon>Bacteria</taxon>
        <taxon>Pseudomonadati</taxon>
        <taxon>Bacteroidota</taxon>
        <taxon>Cytophagia</taxon>
        <taxon>Cytophagales</taxon>
        <taxon>Reichenbachiellaceae</taxon>
        <taxon>Marinoscillum</taxon>
    </lineage>
</organism>
<reference evidence="5 6" key="1">
    <citation type="submission" date="2018-07" db="EMBL/GenBank/DDBJ databases">
        <title>Genomic Encyclopedia of Type Strains, Phase IV (KMG-IV): sequencing the most valuable type-strain genomes for metagenomic binning, comparative biology and taxonomic classification.</title>
        <authorList>
            <person name="Goeker M."/>
        </authorList>
    </citation>
    <scope>NUCLEOTIDE SEQUENCE [LARGE SCALE GENOMIC DNA]</scope>
    <source>
        <strain evidence="5 6">DSM 4134</strain>
    </source>
</reference>
<comment type="caution">
    <text evidence="5">The sequence shown here is derived from an EMBL/GenBank/DDBJ whole genome shotgun (WGS) entry which is preliminary data.</text>
</comment>
<evidence type="ECO:0000259" key="4">
    <source>
        <dbReference type="Pfam" id="PF22384"/>
    </source>
</evidence>
<dbReference type="PANTHER" id="PTHR30024">
    <property type="entry name" value="ALIPHATIC SULFONATES-BINDING PROTEIN-RELATED"/>
    <property type="match status" value="1"/>
</dbReference>
<dbReference type="PANTHER" id="PTHR30024:SF47">
    <property type="entry name" value="TAURINE-BINDING PERIPLASMIC PROTEIN"/>
    <property type="match status" value="1"/>
</dbReference>
<dbReference type="Proteomes" id="UP000256779">
    <property type="component" value="Unassembled WGS sequence"/>
</dbReference>
<evidence type="ECO:0000256" key="3">
    <source>
        <dbReference type="ARBA" id="ARBA00022729"/>
    </source>
</evidence>
<dbReference type="InterPro" id="IPR054364">
    <property type="entry name" value="Ca3427-like_PBP2"/>
</dbReference>
<evidence type="ECO:0000313" key="5">
    <source>
        <dbReference type="EMBL" id="RED93664.1"/>
    </source>
</evidence>
<comment type="subcellular location">
    <subcellularLocation>
        <location evidence="1">Periplasm</location>
    </subcellularLocation>
</comment>
<comment type="similarity">
    <text evidence="2">Belongs to the bacterial solute-binding protein SsuA/TauA family.</text>
</comment>
<protein>
    <submittedName>
        <fullName evidence="5">ABC-type nitrate/sulfonate/bicarbonate transport system substrate-binding protein</fullName>
    </submittedName>
</protein>
<dbReference type="AlphaFoldDB" id="A0A3D9KXY0"/>
<dbReference type="GO" id="GO:0042597">
    <property type="term" value="C:periplasmic space"/>
    <property type="evidence" value="ECO:0007669"/>
    <property type="project" value="UniProtKB-SubCell"/>
</dbReference>
<gene>
    <name evidence="5" type="ORF">C7460_12474</name>
</gene>
<evidence type="ECO:0000256" key="1">
    <source>
        <dbReference type="ARBA" id="ARBA00004418"/>
    </source>
</evidence>